<organism evidence="2 3">
    <name type="scientific">Ahrensia kielensis</name>
    <dbReference type="NCBI Taxonomy" id="76980"/>
    <lineage>
        <taxon>Bacteria</taxon>
        <taxon>Pseudomonadati</taxon>
        <taxon>Pseudomonadota</taxon>
        <taxon>Alphaproteobacteria</taxon>
        <taxon>Hyphomicrobiales</taxon>
        <taxon>Ahrensiaceae</taxon>
        <taxon>Ahrensia</taxon>
    </lineage>
</organism>
<keyword evidence="3" id="KW-1185">Reference proteome</keyword>
<evidence type="ECO:0000313" key="3">
    <source>
        <dbReference type="Proteomes" id="UP001477870"/>
    </source>
</evidence>
<reference evidence="2 3" key="1">
    <citation type="submission" date="2024-03" db="EMBL/GenBank/DDBJ databases">
        <title>Community enrichment and isolation of bacterial strains for fucoidan degradation.</title>
        <authorList>
            <person name="Sichert A."/>
        </authorList>
    </citation>
    <scope>NUCLEOTIDE SEQUENCE [LARGE SCALE GENOMIC DNA]</scope>
    <source>
        <strain evidence="2 3">AS62</strain>
    </source>
</reference>
<dbReference type="EMBL" id="JBBMQO010000002">
    <property type="protein sequence ID" value="MEM5500904.1"/>
    <property type="molecule type" value="Genomic_DNA"/>
</dbReference>
<dbReference type="Gene3D" id="2.160.20.20">
    <property type="match status" value="1"/>
</dbReference>
<evidence type="ECO:0000259" key="1">
    <source>
        <dbReference type="Pfam" id="PF03212"/>
    </source>
</evidence>
<dbReference type="Pfam" id="PF03212">
    <property type="entry name" value="Pertactin"/>
    <property type="match status" value="1"/>
</dbReference>
<dbReference type="RefSeq" id="WP_342847284.1">
    <property type="nucleotide sequence ID" value="NZ_JBBMQO010000002.1"/>
</dbReference>
<feature type="domain" description="Pertactin central region" evidence="1">
    <location>
        <begin position="488"/>
        <end position="564"/>
    </location>
</feature>
<dbReference type="SUPFAM" id="SSF51126">
    <property type="entry name" value="Pectin lyase-like"/>
    <property type="match status" value="1"/>
</dbReference>
<dbReference type="InterPro" id="IPR006315">
    <property type="entry name" value="OM_autotransptr_brl_dom"/>
</dbReference>
<dbReference type="InterPro" id="IPR004899">
    <property type="entry name" value="Pertactin_central"/>
</dbReference>
<comment type="caution">
    <text evidence="2">The sequence shown here is derived from an EMBL/GenBank/DDBJ whole genome shotgun (WGS) entry which is preliminary data.</text>
</comment>
<dbReference type="InterPro" id="IPR012332">
    <property type="entry name" value="Autotransporter_pectin_lyase_C"/>
</dbReference>
<dbReference type="InterPro" id="IPR011050">
    <property type="entry name" value="Pectin_lyase_fold/virulence"/>
</dbReference>
<accession>A0ABU9T454</accession>
<proteinExistence type="predicted"/>
<name>A0ABU9T454_9HYPH</name>
<sequence>MAWADAEYGADAAGTTLISCPGGDYSTGVNYRLTDGEDFTLELNNPTINVTGTAAKSVVDLRNSKATGSLTLDASNVGVIKNIRVGPASDGASALGAYISNRNNEGNVTVKLGSGTVIDNGGGNTAALRAQTRGLGDTLVRIEGGSIESAIVGAGSGSVGVLSFIENTASQSDATIIMTGGSVAVRGNSFASLFAQNNGLGNAIINITGGEILTTANRGAAVAAVSRNFASLGGSKINVEGGTILATGENAYAIRSLISGSGHHFIRAAGDAAISATGQDSHGIVAQSSPTAGAAATYEVNVDGAATVNGGSGKGTGISLLSQAGNVAKITVGANATVNAANGDAAILDQAGNATVLIAGTVLGDIKLGEGADTLEFASTADMSGIGLLDGGDDTAGADGWIDTLTLINQNYASKGANIINWENLTIDGGSLEITDGELKVGSEAGTGLKLTNKAILKAGAGLKLTGNVSNKGTVTMQNGKAGDAVNITGDYSGGGTLHVDADFAADKSDTLTIGGNVTGTTQLVVSNVTVGTPTGKDVTVVKHSGSASKNSFVLSGGAITAGALAGACKRASRLK</sequence>
<dbReference type="Proteomes" id="UP001477870">
    <property type="component" value="Unassembled WGS sequence"/>
</dbReference>
<dbReference type="NCBIfam" id="TIGR01414">
    <property type="entry name" value="autotrans_barl"/>
    <property type="match status" value="1"/>
</dbReference>
<evidence type="ECO:0000313" key="2">
    <source>
        <dbReference type="EMBL" id="MEM5500904.1"/>
    </source>
</evidence>
<gene>
    <name evidence="2" type="ORF">WNY59_04815</name>
</gene>
<protein>
    <submittedName>
        <fullName evidence="2">Autotransporter outer membrane beta-barrel domain-containing protein</fullName>
    </submittedName>
</protein>